<accession>A0AAV4QDL8</accession>
<comment type="caution">
    <text evidence="1">The sequence shown here is derived from an EMBL/GenBank/DDBJ whole genome shotgun (WGS) entry which is preliminary data.</text>
</comment>
<proteinExistence type="predicted"/>
<evidence type="ECO:0000313" key="1">
    <source>
        <dbReference type="EMBL" id="GIY06191.1"/>
    </source>
</evidence>
<name>A0AAV4QDL8_CAEEX</name>
<dbReference type="Proteomes" id="UP001054945">
    <property type="component" value="Unassembled WGS sequence"/>
</dbReference>
<reference evidence="1 2" key="1">
    <citation type="submission" date="2021-06" db="EMBL/GenBank/DDBJ databases">
        <title>Caerostris extrusa draft genome.</title>
        <authorList>
            <person name="Kono N."/>
            <person name="Arakawa K."/>
        </authorList>
    </citation>
    <scope>NUCLEOTIDE SEQUENCE [LARGE SCALE GENOMIC DNA]</scope>
</reference>
<sequence>MEQMPFRPQREVVVIAQPRCPLFGSRKGREVCARIRASILETLGYAVLLNSASVYRRVLKTFYCSLKDCGIFYA</sequence>
<dbReference type="AlphaFoldDB" id="A0AAV4QDL8"/>
<gene>
    <name evidence="1" type="ORF">CEXT_29241</name>
</gene>
<organism evidence="1 2">
    <name type="scientific">Caerostris extrusa</name>
    <name type="common">Bark spider</name>
    <name type="synonym">Caerostris bankana</name>
    <dbReference type="NCBI Taxonomy" id="172846"/>
    <lineage>
        <taxon>Eukaryota</taxon>
        <taxon>Metazoa</taxon>
        <taxon>Ecdysozoa</taxon>
        <taxon>Arthropoda</taxon>
        <taxon>Chelicerata</taxon>
        <taxon>Arachnida</taxon>
        <taxon>Araneae</taxon>
        <taxon>Araneomorphae</taxon>
        <taxon>Entelegynae</taxon>
        <taxon>Araneoidea</taxon>
        <taxon>Araneidae</taxon>
        <taxon>Caerostris</taxon>
    </lineage>
</organism>
<protein>
    <submittedName>
        <fullName evidence="1">Uncharacterized protein</fullName>
    </submittedName>
</protein>
<evidence type="ECO:0000313" key="2">
    <source>
        <dbReference type="Proteomes" id="UP001054945"/>
    </source>
</evidence>
<keyword evidence="2" id="KW-1185">Reference proteome</keyword>
<dbReference type="EMBL" id="BPLR01005936">
    <property type="protein sequence ID" value="GIY06191.1"/>
    <property type="molecule type" value="Genomic_DNA"/>
</dbReference>